<accession>A0A370DRN1</accession>
<keyword evidence="2" id="KW-0732">Signal</keyword>
<feature type="region of interest" description="Disordered" evidence="1">
    <location>
        <begin position="78"/>
        <end position="103"/>
    </location>
</feature>
<gene>
    <name evidence="3" type="ORF">DIZ78_04220</name>
</gene>
<evidence type="ECO:0008006" key="5">
    <source>
        <dbReference type="Google" id="ProtNLM"/>
    </source>
</evidence>
<name>A0A370DRN1_9GAMM</name>
<dbReference type="EMBL" id="QFXE01000005">
    <property type="protein sequence ID" value="RDH87759.1"/>
    <property type="molecule type" value="Genomic_DNA"/>
</dbReference>
<proteinExistence type="predicted"/>
<dbReference type="AlphaFoldDB" id="A0A370DRN1"/>
<comment type="caution">
    <text evidence="3">The sequence shown here is derived from an EMBL/GenBank/DDBJ whole genome shotgun (WGS) entry which is preliminary data.</text>
</comment>
<reference evidence="3 4" key="1">
    <citation type="journal article" date="2018" name="ISME J.">
        <title>Endosymbiont genomes yield clues of tubeworm success.</title>
        <authorList>
            <person name="Li Y."/>
            <person name="Liles M.R."/>
            <person name="Halanych K.M."/>
        </authorList>
    </citation>
    <scope>NUCLEOTIDE SEQUENCE [LARGE SCALE GENOMIC DNA]</scope>
    <source>
        <strain evidence="3">A1462</strain>
    </source>
</reference>
<feature type="chain" id="PRO_5016770947" description="tRNA methyltransferase" evidence="2">
    <location>
        <begin position="17"/>
        <end position="147"/>
    </location>
</feature>
<evidence type="ECO:0000313" key="4">
    <source>
        <dbReference type="Proteomes" id="UP000254771"/>
    </source>
</evidence>
<feature type="signal peptide" evidence="2">
    <location>
        <begin position="1"/>
        <end position="16"/>
    </location>
</feature>
<evidence type="ECO:0000256" key="1">
    <source>
        <dbReference type="SAM" id="MobiDB-lite"/>
    </source>
</evidence>
<sequence length="147" mass="16181">MKCLLPILLLPAMVFAQSPQGQMDKEQMFKMAKQRMLPVMETSIPAMKKTLTCLERTASKDDLMKCVAIMTKAREQAMRSIGGGKESSHGKPPLAPDPKDIEWSPEMKVQMVKDLNMSIKRSEAIKGCLGKSASSAEMDSCMQSAAK</sequence>
<keyword evidence="4" id="KW-1185">Reference proteome</keyword>
<protein>
    <recommendedName>
        <fullName evidence="5">tRNA methyltransferase</fullName>
    </recommendedName>
</protein>
<evidence type="ECO:0000313" key="3">
    <source>
        <dbReference type="EMBL" id="RDH87759.1"/>
    </source>
</evidence>
<evidence type="ECO:0000256" key="2">
    <source>
        <dbReference type="SAM" id="SignalP"/>
    </source>
</evidence>
<dbReference type="Proteomes" id="UP000254771">
    <property type="component" value="Unassembled WGS sequence"/>
</dbReference>
<organism evidence="3 4">
    <name type="scientific">endosymbiont of Escarpia spicata</name>
    <dbReference type="NCBI Taxonomy" id="2200908"/>
    <lineage>
        <taxon>Bacteria</taxon>
        <taxon>Pseudomonadati</taxon>
        <taxon>Pseudomonadota</taxon>
        <taxon>Gammaproteobacteria</taxon>
        <taxon>sulfur-oxidizing symbionts</taxon>
    </lineage>
</organism>